<dbReference type="Proteomes" id="UP001528912">
    <property type="component" value="Unassembled WGS sequence"/>
</dbReference>
<evidence type="ECO:0000256" key="1">
    <source>
        <dbReference type="SAM" id="MobiDB-lite"/>
    </source>
</evidence>
<name>A0ABT6C3C5_9MICO</name>
<feature type="compositionally biased region" description="Low complexity" evidence="1">
    <location>
        <begin position="30"/>
        <end position="45"/>
    </location>
</feature>
<dbReference type="RefSeq" id="WP_275240285.1">
    <property type="nucleotide sequence ID" value="NZ_JARFJC010000048.1"/>
</dbReference>
<accession>A0ABT6C3C5</accession>
<keyword evidence="3" id="KW-1185">Reference proteome</keyword>
<proteinExistence type="predicted"/>
<keyword evidence="2" id="KW-0378">Hydrolase</keyword>
<evidence type="ECO:0000313" key="2">
    <source>
        <dbReference type="EMBL" id="MDF8263444.1"/>
    </source>
</evidence>
<sequence>MAYWYNVSTGRVEEDGSTDPKGELMGPYDTQEQAQAALATAQQKTEQWDKEDRAWEQDGR</sequence>
<protein>
    <submittedName>
        <fullName evidence="2">Methionine aminopeptidase</fullName>
    </submittedName>
</protein>
<dbReference type="GO" id="GO:0004177">
    <property type="term" value="F:aminopeptidase activity"/>
    <property type="evidence" value="ECO:0007669"/>
    <property type="project" value="UniProtKB-KW"/>
</dbReference>
<keyword evidence="2" id="KW-0645">Protease</keyword>
<reference evidence="2 3" key="1">
    <citation type="submission" date="2023-03" db="EMBL/GenBank/DDBJ databases">
        <title>YIM 133296 draft genome.</title>
        <authorList>
            <person name="Xiong L."/>
        </authorList>
    </citation>
    <scope>NUCLEOTIDE SEQUENCE [LARGE SCALE GENOMIC DNA]</scope>
    <source>
        <strain evidence="2 3">YIM 133296</strain>
    </source>
</reference>
<feature type="region of interest" description="Disordered" evidence="1">
    <location>
        <begin position="1"/>
        <end position="60"/>
    </location>
</feature>
<keyword evidence="2" id="KW-0031">Aminopeptidase</keyword>
<evidence type="ECO:0000313" key="3">
    <source>
        <dbReference type="Proteomes" id="UP001528912"/>
    </source>
</evidence>
<gene>
    <name evidence="2" type="ORF">P4R38_04195</name>
</gene>
<organism evidence="2 3">
    <name type="scientific">Luteipulveratus flavus</name>
    <dbReference type="NCBI Taxonomy" id="3031728"/>
    <lineage>
        <taxon>Bacteria</taxon>
        <taxon>Bacillati</taxon>
        <taxon>Actinomycetota</taxon>
        <taxon>Actinomycetes</taxon>
        <taxon>Micrococcales</taxon>
        <taxon>Dermacoccaceae</taxon>
        <taxon>Luteipulveratus</taxon>
    </lineage>
</organism>
<feature type="compositionally biased region" description="Basic and acidic residues" evidence="1">
    <location>
        <begin position="11"/>
        <end position="22"/>
    </location>
</feature>
<comment type="caution">
    <text evidence="2">The sequence shown here is derived from an EMBL/GenBank/DDBJ whole genome shotgun (WGS) entry which is preliminary data.</text>
</comment>
<dbReference type="EMBL" id="JAROAV010000010">
    <property type="protein sequence ID" value="MDF8263444.1"/>
    <property type="molecule type" value="Genomic_DNA"/>
</dbReference>
<feature type="compositionally biased region" description="Basic and acidic residues" evidence="1">
    <location>
        <begin position="46"/>
        <end position="60"/>
    </location>
</feature>